<accession>A0A9D2WRL0</accession>
<dbReference type="OrthoDB" id="9808239at2"/>
<sequence length="84" mass="9610">MLTNLKKVRMQKKFSQKRISEMIGISESYYCQLETGVRRMSLPIARKIAVVLGQSMDDLFMSVNFADCREDRSAMNDRGNSGAR</sequence>
<keyword evidence="3" id="KW-1185">Reference proteome</keyword>
<dbReference type="Gene3D" id="1.10.260.40">
    <property type="entry name" value="lambda repressor-like DNA-binding domains"/>
    <property type="match status" value="1"/>
</dbReference>
<dbReference type="CDD" id="cd00093">
    <property type="entry name" value="HTH_XRE"/>
    <property type="match status" value="1"/>
</dbReference>
<dbReference type="SMART" id="SM00530">
    <property type="entry name" value="HTH_XRE"/>
    <property type="match status" value="1"/>
</dbReference>
<reference evidence="2" key="1">
    <citation type="submission" date="2016-02" db="EMBL/GenBank/DDBJ databases">
        <title>Draft Genome Sequence of Sporotomaculum syntrophicum Strain FB, a Syntrophic Benzoate Degrader.</title>
        <authorList>
            <person name="Nobu M.K."/>
            <person name="Narihiro T."/>
            <person name="Qiu Y.-L."/>
            <person name="Ohashi A."/>
            <person name="Liu W.-T."/>
            <person name="Yuji S."/>
        </authorList>
    </citation>
    <scope>NUCLEOTIDE SEQUENCE</scope>
    <source>
        <strain evidence="2">FB</strain>
    </source>
</reference>
<dbReference type="PROSITE" id="PS50943">
    <property type="entry name" value="HTH_CROC1"/>
    <property type="match status" value="1"/>
</dbReference>
<dbReference type="Pfam" id="PF01381">
    <property type="entry name" value="HTH_3"/>
    <property type="match status" value="1"/>
</dbReference>
<evidence type="ECO:0000313" key="3">
    <source>
        <dbReference type="Proteomes" id="UP000798488"/>
    </source>
</evidence>
<dbReference type="Proteomes" id="UP000798488">
    <property type="component" value="Unassembled WGS sequence"/>
</dbReference>
<gene>
    <name evidence="2" type="ORF">SPSYN_00895</name>
</gene>
<evidence type="ECO:0000259" key="1">
    <source>
        <dbReference type="PROSITE" id="PS50943"/>
    </source>
</evidence>
<feature type="domain" description="HTH cro/C1-type" evidence="1">
    <location>
        <begin position="5"/>
        <end position="59"/>
    </location>
</feature>
<protein>
    <submittedName>
        <fullName evidence="2">Anaerobic benzoate catabolism transcriptional regulator</fullName>
    </submittedName>
</protein>
<dbReference type="SUPFAM" id="SSF47413">
    <property type="entry name" value="lambda repressor-like DNA-binding domains"/>
    <property type="match status" value="1"/>
</dbReference>
<name>A0A9D2WRL0_9FIRM</name>
<dbReference type="RefSeq" id="WP_161821284.1">
    <property type="nucleotide sequence ID" value="NZ_LSRS01000002.1"/>
</dbReference>
<proteinExistence type="predicted"/>
<dbReference type="EMBL" id="LSRS01000002">
    <property type="protein sequence ID" value="KAF1086154.1"/>
    <property type="molecule type" value="Genomic_DNA"/>
</dbReference>
<organism evidence="2 3">
    <name type="scientific">Sporotomaculum syntrophicum</name>
    <dbReference type="NCBI Taxonomy" id="182264"/>
    <lineage>
        <taxon>Bacteria</taxon>
        <taxon>Bacillati</taxon>
        <taxon>Bacillota</taxon>
        <taxon>Clostridia</taxon>
        <taxon>Eubacteriales</taxon>
        <taxon>Desulfallaceae</taxon>
        <taxon>Sporotomaculum</taxon>
    </lineage>
</organism>
<dbReference type="InterPro" id="IPR001387">
    <property type="entry name" value="Cro/C1-type_HTH"/>
</dbReference>
<evidence type="ECO:0000313" key="2">
    <source>
        <dbReference type="EMBL" id="KAF1086154.1"/>
    </source>
</evidence>
<dbReference type="GO" id="GO:0003677">
    <property type="term" value="F:DNA binding"/>
    <property type="evidence" value="ECO:0007669"/>
    <property type="project" value="InterPro"/>
</dbReference>
<dbReference type="InterPro" id="IPR010982">
    <property type="entry name" value="Lambda_DNA-bd_dom_sf"/>
</dbReference>
<comment type="caution">
    <text evidence="2">The sequence shown here is derived from an EMBL/GenBank/DDBJ whole genome shotgun (WGS) entry which is preliminary data.</text>
</comment>
<dbReference type="AlphaFoldDB" id="A0A9D2WRL0"/>